<comment type="catalytic activity">
    <reaction evidence="1">
        <text>(4aS,6R)-4a-hydroxy-L-erythro-5,6,7,8-tetrahydrobiopterin = (6R)-L-erythro-6,7-dihydrobiopterin + H2O</text>
        <dbReference type="Rhea" id="RHEA:11920"/>
        <dbReference type="ChEBI" id="CHEBI:15377"/>
        <dbReference type="ChEBI" id="CHEBI:15642"/>
        <dbReference type="ChEBI" id="CHEBI:43120"/>
        <dbReference type="EC" id="4.2.1.96"/>
    </reaction>
</comment>
<evidence type="ECO:0000256" key="3">
    <source>
        <dbReference type="ARBA" id="ARBA00013252"/>
    </source>
</evidence>
<reference evidence="5 6" key="1">
    <citation type="journal article" date="2016" name="Nat. Commun.">
        <title>Thousands of microbial genomes shed light on interconnected biogeochemical processes in an aquifer system.</title>
        <authorList>
            <person name="Anantharaman K."/>
            <person name="Brown C.T."/>
            <person name="Hug L.A."/>
            <person name="Sharon I."/>
            <person name="Castelle C.J."/>
            <person name="Probst A.J."/>
            <person name="Thomas B.C."/>
            <person name="Singh A."/>
            <person name="Wilkins M.J."/>
            <person name="Karaoz U."/>
            <person name="Brodie E.L."/>
            <person name="Williams K.H."/>
            <person name="Hubbard S.S."/>
            <person name="Banfield J.F."/>
        </authorList>
    </citation>
    <scope>NUCLEOTIDE SEQUENCE [LARGE SCALE GENOMIC DNA]</scope>
</reference>
<comment type="caution">
    <text evidence="5">The sequence shown here is derived from an EMBL/GenBank/DDBJ whole genome shotgun (WGS) entry which is preliminary data.</text>
</comment>
<dbReference type="NCBIfam" id="NF002017">
    <property type="entry name" value="PRK00823.1-2"/>
    <property type="match status" value="1"/>
</dbReference>
<dbReference type="CDD" id="cd00488">
    <property type="entry name" value="PCD_DCoH"/>
    <property type="match status" value="1"/>
</dbReference>
<organism evidence="5 6">
    <name type="scientific">Candidatus Falkowbacteria bacterium RIFOXYA2_FULL_38_12</name>
    <dbReference type="NCBI Taxonomy" id="1797993"/>
    <lineage>
        <taxon>Bacteria</taxon>
        <taxon>Candidatus Falkowiibacteriota</taxon>
    </lineage>
</organism>
<name>A0A1F5S416_9BACT</name>
<keyword evidence="4" id="KW-0456">Lyase</keyword>
<evidence type="ECO:0000313" key="5">
    <source>
        <dbReference type="EMBL" id="OGF21437.1"/>
    </source>
</evidence>
<dbReference type="EMBL" id="MFGA01000006">
    <property type="protein sequence ID" value="OGF21437.1"/>
    <property type="molecule type" value="Genomic_DNA"/>
</dbReference>
<gene>
    <name evidence="5" type="ORF">A2257_00595</name>
</gene>
<dbReference type="PANTHER" id="PTHR12599:SF0">
    <property type="entry name" value="PTERIN-4-ALPHA-CARBINOLAMINE DEHYDRATASE"/>
    <property type="match status" value="1"/>
</dbReference>
<dbReference type="EC" id="4.2.1.96" evidence="3"/>
<dbReference type="GO" id="GO:0006729">
    <property type="term" value="P:tetrahydrobiopterin biosynthetic process"/>
    <property type="evidence" value="ECO:0007669"/>
    <property type="project" value="InterPro"/>
</dbReference>
<dbReference type="SUPFAM" id="SSF55248">
    <property type="entry name" value="PCD-like"/>
    <property type="match status" value="1"/>
</dbReference>
<dbReference type="AlphaFoldDB" id="A0A1F5S416"/>
<dbReference type="GO" id="GO:0008124">
    <property type="term" value="F:4-alpha-hydroxytetrahydrobiopterin dehydratase activity"/>
    <property type="evidence" value="ECO:0007669"/>
    <property type="project" value="UniProtKB-EC"/>
</dbReference>
<dbReference type="InterPro" id="IPR001533">
    <property type="entry name" value="Pterin_deHydtase"/>
</dbReference>
<accession>A0A1F5S416</accession>
<dbReference type="Pfam" id="PF01329">
    <property type="entry name" value="Pterin_4a"/>
    <property type="match status" value="1"/>
</dbReference>
<proteinExistence type="inferred from homology"/>
<evidence type="ECO:0000256" key="1">
    <source>
        <dbReference type="ARBA" id="ARBA00001554"/>
    </source>
</evidence>
<evidence type="ECO:0000313" key="6">
    <source>
        <dbReference type="Proteomes" id="UP000177407"/>
    </source>
</evidence>
<dbReference type="Proteomes" id="UP000177407">
    <property type="component" value="Unassembled WGS sequence"/>
</dbReference>
<dbReference type="PANTHER" id="PTHR12599">
    <property type="entry name" value="PTERIN-4-ALPHA-CARBINOLAMINE DEHYDRATASE"/>
    <property type="match status" value="1"/>
</dbReference>
<evidence type="ECO:0000256" key="2">
    <source>
        <dbReference type="ARBA" id="ARBA00006472"/>
    </source>
</evidence>
<evidence type="ECO:0000256" key="4">
    <source>
        <dbReference type="ARBA" id="ARBA00023239"/>
    </source>
</evidence>
<dbReference type="Gene3D" id="3.30.1360.20">
    <property type="entry name" value="Transcriptional coactivator/pterin dehydratase"/>
    <property type="match status" value="1"/>
</dbReference>
<sequence>MEEEKDLNILSEKEIRERLNSFSGWIFIDNKITKTFLFSSFNDALAIINELAPFCNNIDHHPDIHIYYKKVVFDLRRFSVGGKVTERDFTVAKKIDDLYFSRDIK</sequence>
<dbReference type="InterPro" id="IPR036428">
    <property type="entry name" value="PCD_sf"/>
</dbReference>
<comment type="similarity">
    <text evidence="2">Belongs to the pterin-4-alpha-carbinolamine dehydratase family.</text>
</comment>
<protein>
    <recommendedName>
        <fullName evidence="3">4a-hydroxytetrahydrobiopterin dehydratase</fullName>
        <ecNumber evidence="3">4.2.1.96</ecNumber>
    </recommendedName>
</protein>